<dbReference type="Proteomes" id="UP000194137">
    <property type="component" value="Chromosome"/>
</dbReference>
<proteinExistence type="predicted"/>
<dbReference type="Pfam" id="PF07751">
    <property type="entry name" value="Abi_2"/>
    <property type="match status" value="1"/>
</dbReference>
<name>A0A1W6ZNN2_9HYPH</name>
<dbReference type="KEGG" id="psin:CAK95_06910"/>
<sequence>MKARGMSVSDDQRAQSYLEKIGYYRLSGYSYPYRESVVVGGQTIVGDNFRAGTTFSEIVELYVFDKKLRMLILDAIERIEIALRVQITLTLGAFSPAAHRGPDFLHSNFSRRIDPATGRTFHSEWLRRQDDAFARSKEEFAKHFKRRYPGEEPPLWIAAELWDFGSMSILYSGMRKTDQTTVATAFGVPSFQIMETWLRSLNVTRNICAHHSRLWNKASAVQPRWPSRTQCQILRHIEGDTHAQTRLYGTACICAYFLSSINPTSSWRERLKDLVSEFPSSKIVSLQSAGFPMNWRNESLWN</sequence>
<keyword evidence="2" id="KW-1185">Reference proteome</keyword>
<dbReference type="InterPro" id="IPR017034">
    <property type="entry name" value="Abi_system_AbiD/AbiF"/>
</dbReference>
<reference evidence="1 2" key="1">
    <citation type="submission" date="2017-05" db="EMBL/GenBank/DDBJ databases">
        <title>Full genome sequence of Pseudorhodoplanes sinuspersici.</title>
        <authorList>
            <person name="Dastgheib S.M.M."/>
            <person name="Shavandi M."/>
            <person name="Tirandaz H."/>
        </authorList>
    </citation>
    <scope>NUCLEOTIDE SEQUENCE [LARGE SCALE GENOMIC DNA]</scope>
    <source>
        <strain evidence="1 2">RIPI110</strain>
    </source>
</reference>
<dbReference type="AlphaFoldDB" id="A0A1W6ZNN2"/>
<evidence type="ECO:0000313" key="1">
    <source>
        <dbReference type="EMBL" id="ARP98837.1"/>
    </source>
</evidence>
<organism evidence="1 2">
    <name type="scientific">Pseudorhodoplanes sinuspersici</name>
    <dbReference type="NCBI Taxonomy" id="1235591"/>
    <lineage>
        <taxon>Bacteria</taxon>
        <taxon>Pseudomonadati</taxon>
        <taxon>Pseudomonadota</taxon>
        <taxon>Alphaproteobacteria</taxon>
        <taxon>Hyphomicrobiales</taxon>
        <taxon>Pseudorhodoplanes</taxon>
    </lineage>
</organism>
<accession>A0A1W6ZNN2</accession>
<dbReference type="EMBL" id="CP021112">
    <property type="protein sequence ID" value="ARP98837.1"/>
    <property type="molecule type" value="Genomic_DNA"/>
</dbReference>
<gene>
    <name evidence="1" type="ORF">CAK95_06910</name>
</gene>
<evidence type="ECO:0000313" key="2">
    <source>
        <dbReference type="Proteomes" id="UP000194137"/>
    </source>
</evidence>
<protein>
    <recommendedName>
        <fullName evidence="3">Abortive phage infection protein</fullName>
    </recommendedName>
</protein>
<evidence type="ECO:0008006" key="3">
    <source>
        <dbReference type="Google" id="ProtNLM"/>
    </source>
</evidence>
<dbReference type="InterPro" id="IPR011664">
    <property type="entry name" value="Abi_system_AbiD/AbiF-like"/>
</dbReference>
<dbReference type="PIRSF" id="PIRSF034934">
    <property type="entry name" value="AbiF_AbiD"/>
    <property type="match status" value="1"/>
</dbReference>